<feature type="transmembrane region" description="Helical" evidence="1">
    <location>
        <begin position="278"/>
        <end position="297"/>
    </location>
</feature>
<protein>
    <recommendedName>
        <fullName evidence="4">Membrane protein YkvI</fullName>
    </recommendedName>
</protein>
<dbReference type="EMBL" id="JBHTBY010000001">
    <property type="protein sequence ID" value="MFC7319887.1"/>
    <property type="molecule type" value="Genomic_DNA"/>
</dbReference>
<feature type="transmembrane region" description="Helical" evidence="1">
    <location>
        <begin position="241"/>
        <end position="266"/>
    </location>
</feature>
<proteinExistence type="predicted"/>
<name>A0ABW2K0R8_9BACI</name>
<accession>A0ABW2K0R8</accession>
<feature type="transmembrane region" description="Helical" evidence="1">
    <location>
        <begin position="30"/>
        <end position="50"/>
    </location>
</feature>
<keyword evidence="1" id="KW-0812">Transmembrane</keyword>
<evidence type="ECO:0000313" key="2">
    <source>
        <dbReference type="EMBL" id="MFC7319887.1"/>
    </source>
</evidence>
<feature type="transmembrane region" description="Helical" evidence="1">
    <location>
        <begin position="71"/>
        <end position="95"/>
    </location>
</feature>
<sequence>MFLIVGTMIGAGYASGRELWQFFGHDSSLAILLFTVMFIICCLSIMSISFKQQSGDYLSVLRTIVGKHLTGVYDWMIIIYLFTTTVVMLAGSGATWEAFHLSYRLGVLAIAIPLILLFVWDIKGIVTVNSLVLPLLITGLLFILIVFISDQNLSLFSHVTETDNWKAAFPFTALNVLPLIAVLGAIGNRMTSRKEVWVASVGSGLILGVVSFLYNNSLIQISDEILVYEIPLFAILQHYPYGMMVFMSIMMWIAIFTTAASGTLGLVTRFRSYWKQPLWIVAFAVVALMLPFTSFGFSTLIEYLYPLYGLLNLYVLSSLLIYPLTQRFKIS</sequence>
<feature type="transmembrane region" description="Helical" evidence="1">
    <location>
        <begin position="196"/>
        <end position="214"/>
    </location>
</feature>
<reference evidence="3" key="1">
    <citation type="journal article" date="2019" name="Int. J. Syst. Evol. Microbiol.">
        <title>The Global Catalogue of Microorganisms (GCM) 10K type strain sequencing project: providing services to taxonomists for standard genome sequencing and annotation.</title>
        <authorList>
            <consortium name="The Broad Institute Genomics Platform"/>
            <consortium name="The Broad Institute Genome Sequencing Center for Infectious Disease"/>
            <person name="Wu L."/>
            <person name="Ma J."/>
        </authorList>
    </citation>
    <scope>NUCLEOTIDE SEQUENCE [LARGE SCALE GENOMIC DNA]</scope>
    <source>
        <strain evidence="3">CCUG 73951</strain>
    </source>
</reference>
<keyword evidence="3" id="KW-1185">Reference proteome</keyword>
<evidence type="ECO:0008006" key="4">
    <source>
        <dbReference type="Google" id="ProtNLM"/>
    </source>
</evidence>
<evidence type="ECO:0000256" key="1">
    <source>
        <dbReference type="SAM" id="Phobius"/>
    </source>
</evidence>
<dbReference type="RefSeq" id="WP_289215727.1">
    <property type="nucleotide sequence ID" value="NZ_JAPVRC010000003.1"/>
</dbReference>
<dbReference type="Proteomes" id="UP001596494">
    <property type="component" value="Unassembled WGS sequence"/>
</dbReference>
<dbReference type="PANTHER" id="PTHR37814:SF1">
    <property type="entry name" value="MEMBRANE PROTEIN"/>
    <property type="match status" value="1"/>
</dbReference>
<keyword evidence="1" id="KW-1133">Transmembrane helix</keyword>
<dbReference type="PANTHER" id="PTHR37814">
    <property type="entry name" value="CONSERVED MEMBRANE PROTEIN"/>
    <property type="match status" value="1"/>
</dbReference>
<feature type="transmembrane region" description="Helical" evidence="1">
    <location>
        <begin position="303"/>
        <end position="325"/>
    </location>
</feature>
<comment type="caution">
    <text evidence="2">The sequence shown here is derived from an EMBL/GenBank/DDBJ whole genome shotgun (WGS) entry which is preliminary data.</text>
</comment>
<dbReference type="InterPro" id="IPR038728">
    <property type="entry name" value="YkvI-like"/>
</dbReference>
<keyword evidence="1" id="KW-0472">Membrane</keyword>
<feature type="transmembrane region" description="Helical" evidence="1">
    <location>
        <begin position="101"/>
        <end position="119"/>
    </location>
</feature>
<evidence type="ECO:0000313" key="3">
    <source>
        <dbReference type="Proteomes" id="UP001596494"/>
    </source>
</evidence>
<gene>
    <name evidence="2" type="ORF">ACFQMN_03175</name>
</gene>
<feature type="transmembrane region" description="Helical" evidence="1">
    <location>
        <begin position="168"/>
        <end position="187"/>
    </location>
</feature>
<feature type="transmembrane region" description="Helical" evidence="1">
    <location>
        <begin position="131"/>
        <end position="148"/>
    </location>
</feature>
<organism evidence="2 3">
    <name type="scientific">Halobacillus campisalis</name>
    <dbReference type="NCBI Taxonomy" id="435909"/>
    <lineage>
        <taxon>Bacteria</taxon>
        <taxon>Bacillati</taxon>
        <taxon>Bacillota</taxon>
        <taxon>Bacilli</taxon>
        <taxon>Bacillales</taxon>
        <taxon>Bacillaceae</taxon>
        <taxon>Halobacillus</taxon>
    </lineage>
</organism>